<keyword evidence="6" id="KW-1185">Reference proteome</keyword>
<dbReference type="RefSeq" id="WP_377967250.1">
    <property type="nucleotide sequence ID" value="NZ_JBHZOL010000096.1"/>
</dbReference>
<dbReference type="EC" id="3.1.-.-" evidence="5"/>
<dbReference type="InterPro" id="IPR029052">
    <property type="entry name" value="Metallo-depent_PP-like"/>
</dbReference>
<dbReference type="SUPFAM" id="SSF56300">
    <property type="entry name" value="Metallo-dependent phosphatases"/>
    <property type="match status" value="1"/>
</dbReference>
<evidence type="ECO:0000259" key="4">
    <source>
        <dbReference type="Pfam" id="PF00149"/>
    </source>
</evidence>
<feature type="transmembrane region" description="Helical" evidence="3">
    <location>
        <begin position="7"/>
        <end position="26"/>
    </location>
</feature>
<dbReference type="InterPro" id="IPR004843">
    <property type="entry name" value="Calcineurin-like_PHP"/>
</dbReference>
<keyword evidence="3" id="KW-0472">Membrane</keyword>
<dbReference type="Proteomes" id="UP001600165">
    <property type="component" value="Unassembled WGS sequence"/>
</dbReference>
<dbReference type="GO" id="GO:0016787">
    <property type="term" value="F:hydrolase activity"/>
    <property type="evidence" value="ECO:0007669"/>
    <property type="project" value="UniProtKB-KW"/>
</dbReference>
<evidence type="ECO:0000313" key="6">
    <source>
        <dbReference type="Proteomes" id="UP001600165"/>
    </source>
</evidence>
<keyword evidence="1" id="KW-0732">Signal</keyword>
<dbReference type="Gene3D" id="3.60.21.10">
    <property type="match status" value="1"/>
</dbReference>
<dbReference type="InterPro" id="IPR039331">
    <property type="entry name" value="PAPs-like"/>
</dbReference>
<keyword evidence="3" id="KW-0812">Transmembrane</keyword>
<name>A0ABW6IK80_9CYAN</name>
<dbReference type="PANTHER" id="PTHR22953">
    <property type="entry name" value="ACID PHOSPHATASE RELATED"/>
    <property type="match status" value="1"/>
</dbReference>
<feature type="compositionally biased region" description="Polar residues" evidence="2">
    <location>
        <begin position="118"/>
        <end position="128"/>
    </location>
</feature>
<dbReference type="Pfam" id="PF00149">
    <property type="entry name" value="Metallophos"/>
    <property type="match status" value="1"/>
</dbReference>
<feature type="region of interest" description="Disordered" evidence="2">
    <location>
        <begin position="112"/>
        <end position="132"/>
    </location>
</feature>
<protein>
    <submittedName>
        <fullName evidence="5">Metallophosphoesterase family protein</fullName>
        <ecNumber evidence="5">3.1.-.-</ecNumber>
    </submittedName>
</protein>
<evidence type="ECO:0000256" key="2">
    <source>
        <dbReference type="SAM" id="MobiDB-lite"/>
    </source>
</evidence>
<evidence type="ECO:0000256" key="3">
    <source>
        <dbReference type="SAM" id="Phobius"/>
    </source>
</evidence>
<reference evidence="5 6" key="1">
    <citation type="submission" date="2024-10" db="EMBL/GenBank/DDBJ databases">
        <authorList>
            <person name="Ratan Roy A."/>
            <person name="Morales Sandoval P.H."/>
            <person name="De Los Santos Villalobos S."/>
            <person name="Chakraborty S."/>
            <person name="Mukherjee J."/>
        </authorList>
    </citation>
    <scope>NUCLEOTIDE SEQUENCE [LARGE SCALE GENOMIC DNA]</scope>
    <source>
        <strain evidence="5 6">S1</strain>
    </source>
</reference>
<comment type="caution">
    <text evidence="5">The sequence shown here is derived from an EMBL/GenBank/DDBJ whole genome shotgun (WGS) entry which is preliminary data.</text>
</comment>
<accession>A0ABW6IK80</accession>
<gene>
    <name evidence="5" type="ORF">ACFVKH_16975</name>
</gene>
<dbReference type="EMBL" id="JBHZOL010000096">
    <property type="protein sequence ID" value="MFE4107980.1"/>
    <property type="molecule type" value="Genomic_DNA"/>
</dbReference>
<evidence type="ECO:0000313" key="5">
    <source>
        <dbReference type="EMBL" id="MFE4107980.1"/>
    </source>
</evidence>
<evidence type="ECO:0000256" key="1">
    <source>
        <dbReference type="ARBA" id="ARBA00022729"/>
    </source>
</evidence>
<dbReference type="PANTHER" id="PTHR22953:SF153">
    <property type="entry name" value="PURPLE ACID PHOSPHATASE"/>
    <property type="match status" value="1"/>
</dbReference>
<organism evidence="5 6">
    <name type="scientific">Almyronema epifaneia S1</name>
    <dbReference type="NCBI Taxonomy" id="2991925"/>
    <lineage>
        <taxon>Bacteria</taxon>
        <taxon>Bacillati</taxon>
        <taxon>Cyanobacteriota</taxon>
        <taxon>Cyanophyceae</taxon>
        <taxon>Nodosilineales</taxon>
        <taxon>Nodosilineaceae</taxon>
        <taxon>Almyronema</taxon>
        <taxon>Almyronema epifaneia</taxon>
    </lineage>
</organism>
<proteinExistence type="predicted"/>
<sequence length="630" mass="70172">MSKREDTTLIVAGILLILATGLFISLDSGLSNLLQRQTHLLGETPLLSDPFLQYPTDSSVRVVWFTEFEGMNHVVAYGDPTQFVSTEALADLQTDDLANTTEANTTRLTRLREDQDSHLAQSDSSELSQPIDRPIWRHEAEISGLRPGDRVPYQVLSAEMGGQLYKSRLFSLAVAPPANQPLKILLTSDHQLMPMTPANLQKVVETVGQVDAVFHAGDLVNIPDRASEWFDDARGNAFFPSLQGRANYALERAGTTTVYRGGEIIQHAPLFPTVGNHEVMGRYSQFDSLDSQFNDPIPWGVANQLYSQHAKAFNPTDNPQVKAQWLKNSSFNTDTYEQLFTLPKSPIPGEAEETSRYYATTFGDVRLVSLFVTNIWRSPNLAPKTRGRYRESAADLSRPNRWGHGQHIFMGINQGSPQYQWLAQELASEAFQQAKYKVVMLHHPPHSLGGNIVPPFTNPVPVYDTAPDGSLQAIRYEYPKDQDYIIRDLLPLLEQAGVQLVFYGHDHVWNRFASASGLNFLESANVGNTYNAHWGDNPREVPQRQESDLASYQADNYAPLGDPYGLEPIVPAIAPLTSAEGTPLPYIASNDITAFSILETDTGHVTSYYFDTREPDSDVVKFDQFSLLPG</sequence>
<keyword evidence="5" id="KW-0378">Hydrolase</keyword>
<feature type="domain" description="Calcineurin-like phosphoesterase" evidence="4">
    <location>
        <begin position="182"/>
        <end position="508"/>
    </location>
</feature>
<keyword evidence="3" id="KW-1133">Transmembrane helix</keyword>